<gene>
    <name evidence="2" type="ordered locus">VVA0409</name>
</gene>
<dbReference type="KEGG" id="vvy:VVA0409"/>
<evidence type="ECO:0000313" key="3">
    <source>
        <dbReference type="Proteomes" id="UP000002675"/>
    </source>
</evidence>
<feature type="compositionally biased region" description="Polar residues" evidence="1">
    <location>
        <begin position="33"/>
        <end position="46"/>
    </location>
</feature>
<organism evidence="2 3">
    <name type="scientific">Vibrio vulnificus (strain YJ016)</name>
    <dbReference type="NCBI Taxonomy" id="196600"/>
    <lineage>
        <taxon>Bacteria</taxon>
        <taxon>Pseudomonadati</taxon>
        <taxon>Pseudomonadota</taxon>
        <taxon>Gammaproteobacteria</taxon>
        <taxon>Vibrionales</taxon>
        <taxon>Vibrionaceae</taxon>
        <taxon>Vibrio</taxon>
    </lineage>
</organism>
<evidence type="ECO:0000256" key="1">
    <source>
        <dbReference type="SAM" id="MobiDB-lite"/>
    </source>
</evidence>
<feature type="region of interest" description="Disordered" evidence="1">
    <location>
        <begin position="1"/>
        <end position="46"/>
    </location>
</feature>
<dbReference type="HOGENOM" id="CLU_3190593_0_0_6"/>
<sequence length="46" mass="5284">MICHDSRLKAQRKPEPHYSHQFSDSHKSVPLKSKNTPPRVQSGKSK</sequence>
<proteinExistence type="predicted"/>
<accession>Q7MFB2</accession>
<dbReference type="AlphaFoldDB" id="Q7MFB2"/>
<name>Q7MFB2_VIBVY</name>
<protein>
    <submittedName>
        <fullName evidence="2">Uncharacterized protein</fullName>
    </submittedName>
</protein>
<dbReference type="Proteomes" id="UP000002675">
    <property type="component" value="Chromosome II"/>
</dbReference>
<reference evidence="2 3" key="1">
    <citation type="journal article" date="2003" name="Genome Res.">
        <title>Comparative genome analysis of Vibrio vulnificus, a marine pathogen.</title>
        <authorList>
            <person name="Chen C.Y."/>
            <person name="Wu K.M."/>
            <person name="Chang Y.C."/>
            <person name="Chang C.H."/>
            <person name="Tsai H.C."/>
            <person name="Liao T.L."/>
            <person name="Liu Y.M."/>
            <person name="Chen H.J."/>
            <person name="Shen A.B."/>
            <person name="Li J.C."/>
            <person name="Su T.L."/>
            <person name="Shao C.P."/>
            <person name="Lee C.T."/>
            <person name="Hor L.I."/>
            <person name="Tsai S.F."/>
        </authorList>
    </citation>
    <scope>NUCLEOTIDE SEQUENCE [LARGE SCALE GENOMIC DNA]</scope>
    <source>
        <strain evidence="2 3">YJ016</strain>
    </source>
</reference>
<evidence type="ECO:0000313" key="2">
    <source>
        <dbReference type="EMBL" id="BAC96434.1"/>
    </source>
</evidence>
<feature type="compositionally biased region" description="Basic and acidic residues" evidence="1">
    <location>
        <begin position="1"/>
        <end position="27"/>
    </location>
</feature>
<dbReference type="EMBL" id="BA000038">
    <property type="protein sequence ID" value="BAC96434.1"/>
    <property type="molecule type" value="Genomic_DNA"/>
</dbReference>